<dbReference type="GO" id="GO:0031490">
    <property type="term" value="F:chromatin DNA binding"/>
    <property type="evidence" value="ECO:0007669"/>
    <property type="project" value="TreeGrafter"/>
</dbReference>
<feature type="domain" description="Strawberry notch AAA" evidence="4">
    <location>
        <begin position="653"/>
        <end position="905"/>
    </location>
</feature>
<name>A0A4S5CKM4_AERVE</name>
<dbReference type="InterPro" id="IPR026741">
    <property type="entry name" value="SNO"/>
</dbReference>
<evidence type="ECO:0000313" key="6">
    <source>
        <dbReference type="Proteomes" id="UP000309618"/>
    </source>
</evidence>
<evidence type="ECO:0000256" key="2">
    <source>
        <dbReference type="SAM" id="MobiDB-lite"/>
    </source>
</evidence>
<dbReference type="InterPro" id="IPR039187">
    <property type="entry name" value="SNO_AAA"/>
</dbReference>
<dbReference type="Pfam" id="PF13872">
    <property type="entry name" value="AAA_34"/>
    <property type="match status" value="1"/>
</dbReference>
<dbReference type="PANTHER" id="PTHR12706">
    <property type="entry name" value="STRAWBERRY NOTCH-RELATED"/>
    <property type="match status" value="1"/>
</dbReference>
<organism evidence="5 6">
    <name type="scientific">Aeromonas veronii</name>
    <dbReference type="NCBI Taxonomy" id="654"/>
    <lineage>
        <taxon>Bacteria</taxon>
        <taxon>Pseudomonadati</taxon>
        <taxon>Pseudomonadota</taxon>
        <taxon>Gammaproteobacteria</taxon>
        <taxon>Aeromonadales</taxon>
        <taxon>Aeromonadaceae</taxon>
        <taxon>Aeromonas</taxon>
    </lineage>
</organism>
<sequence>MKWINLEKHGLHLCPHRLNSGKLILLMVGENAGANSQYAKQLSELHFRPLAQEGYWFTSHYSKDDGSIAGLKQKEFLHRFPQMVVQEMSIEQLSSIIVTHVSKHQNQLRDSSQLAADAAELKAQQSGSDENGANEPAPSPAAFQSVTQLTTQLSQKNLIGFNLDGQRVYQTVEGRFIERDDNQIEVEPAEGDDPRFLRGMSDGVPSISKFSACAEGLVQAAKNGINLDMAMIEQSLAYALDGQVPANHDFPQDMLLDVYTNAVHNGTNRALFNEAANAGSIQPSLIQAAQSLYDRRPTALDDDLHPIASLVASKFMTSSHKTVLLASARNNSALLALPLGDSSGMKLRVNTYDEESGIQLEYEIEKTLGHKKASVQTLHEASQNSQIQSHSSDFLLGHFTGGRLSQSVSLFGTPVHYASHLRAMDHLNSLRESGVGIVTLAADNDLNDGDTTQSHDFLSWVYTNFNVVDAFDVNALAYRGRAEAATRMLIIAGRNLLPDPTSAPQRLPVCESIAAMMQRMSLAQLKIYDPDAAAMLDGELSSVEDSLARMKDTHSDIQMNEYQSRYVPMAKVGDPTSLVPINLQYPQQIAFMRYQADPVNREVIEDENGERKIKLITVEDNLAKKLNYSLEQVNRFFAPEQKDAIAMAIWRHENNKPFIIGDATGVGKGRVLAAMARYFHLNQLKVMFVTKNDDLFNDFWRDVRDIEADVGKDALVPYVVNDGAEIQDATGNVLYSGTEKMNNMHIKQGKFPEYANCMMFTYTQINRYSTEGLRQKGFYDPQGHWMMPKRYVNQKPSPRIDWLMEMAKQSVIISDESHEASGLTSNMGANMRLMLERSISSVFSSATFAANEKKLTLYKEIFPRSMNIDELSKTLRRGGEHLQEVMAANLVSDGAMTVRNNDLSTMQRTMKVSDDQERNRDLNDRFSGIMMTVNRLLQDVDVKRDTFNQQLLNAQQQQANTTQQAVSSTLKGVSVRGTKSLGLQSTGIGSVLQNICRQFVLAVNADSVARDAIDAVRNGQKPVIYMGQTGETLLKQLITNRDDIDDDDDSEIDYNPNEVNMPMFRDALHRMLDNTLVMNRTLADGTKVKVSALTLFTDKTELQQFNNALLEVRALIDSFPDLPFSPLDTIRHSLEKKGVFAGELSGRKFGLTEDVAGGFNFYSRDSAKLQLKNNRSISCNNNIELVRAFNAGDLDALLITNSGATGLSMHSSETFEDQNQRLLMLAEPPTSVIALMQVFGRVWRRGQMNNPEIRFNCAGIPAEYRTAASLNYNLGKMSSQTSANRDSFAKLDTKFDLLNPLGDRVVHSYLESRPDLIKALNFTAKDMGEYGESNEVRTSTIDSLSRRFSGRLIMLSTEEQEAIYADLDLMYKSALNEMELQGLSPRKGSRYDWQAVELYRELIMGTEQANYTSEFDRPIYLAKLQYKQPLVQLNSSQVMTLIDAGMKSLMMDGRSKDAELEQPLHGIHKLMENEFPRYMEDKFLYYKSSRRESVNMSNIGAEMKAVLNDVNNRFTKDYLAIQDIVNLVGRLAPGSVFELGGHENVITKITPPRPGHEMNSSMWMITYCSPGDEPSTRSLDALLYSNSNFKADRFDDFHPLYDEFNSIKKGAFSIENRYILAGNLFMAADLCVKLKKGKPCAYSDVTGAYHQAMLMPEDFSPKTLFNHPVRLQTASSAIAYLLENKNTNKLFGNDDEKGGTSDFSISYMPKNKCFQVVLPKTHLHNVTMANITPHVTAPGKDTANYIWFRVADSQAAIAAVLSEAVQAGIPIYTGSGGVKWLRDYDEKQRQLQNQSSQTLTA</sequence>
<dbReference type="GO" id="GO:0042393">
    <property type="term" value="F:histone binding"/>
    <property type="evidence" value="ECO:0007669"/>
    <property type="project" value="TreeGrafter"/>
</dbReference>
<evidence type="ECO:0000259" key="3">
    <source>
        <dbReference type="Pfam" id="PF13871"/>
    </source>
</evidence>
<gene>
    <name evidence="5" type="ORF">E8Q35_12095</name>
</gene>
<accession>A0A4S5CKM4</accession>
<dbReference type="SUPFAM" id="SSF52540">
    <property type="entry name" value="P-loop containing nucleoside triphosphate hydrolases"/>
    <property type="match status" value="2"/>
</dbReference>
<dbReference type="Gene3D" id="3.40.50.300">
    <property type="entry name" value="P-loop containing nucleotide triphosphate hydrolases"/>
    <property type="match status" value="1"/>
</dbReference>
<dbReference type="InterPro" id="IPR027417">
    <property type="entry name" value="P-loop_NTPase"/>
</dbReference>
<comment type="similarity">
    <text evidence="1">Belongs to the SBNO family.</text>
</comment>
<comment type="caution">
    <text evidence="5">The sequence shown here is derived from an EMBL/GenBank/DDBJ whole genome shotgun (WGS) entry which is preliminary data.</text>
</comment>
<proteinExistence type="inferred from homology"/>
<dbReference type="GO" id="GO:0006355">
    <property type="term" value="P:regulation of DNA-templated transcription"/>
    <property type="evidence" value="ECO:0007669"/>
    <property type="project" value="InterPro"/>
</dbReference>
<evidence type="ECO:0008006" key="7">
    <source>
        <dbReference type="Google" id="ProtNLM"/>
    </source>
</evidence>
<dbReference type="Pfam" id="PF13871">
    <property type="entry name" value="Helicase_C_4"/>
    <property type="match status" value="1"/>
</dbReference>
<dbReference type="PANTHER" id="PTHR12706:SF30">
    <property type="entry name" value="PROTEIN STRAWBERRY NOTCH-RELATED"/>
    <property type="match status" value="1"/>
</dbReference>
<feature type="region of interest" description="Disordered" evidence="2">
    <location>
        <begin position="108"/>
        <end position="143"/>
    </location>
</feature>
<protein>
    <recommendedName>
        <fullName evidence="7">Helicase ATP-binding domain-containing protein</fullName>
    </recommendedName>
</protein>
<dbReference type="InterPro" id="IPR026937">
    <property type="entry name" value="SBNO_Helicase_C_dom"/>
</dbReference>
<evidence type="ECO:0000313" key="5">
    <source>
        <dbReference type="EMBL" id="THJ44925.1"/>
    </source>
</evidence>
<evidence type="ECO:0000259" key="4">
    <source>
        <dbReference type="Pfam" id="PF13872"/>
    </source>
</evidence>
<evidence type="ECO:0000256" key="1">
    <source>
        <dbReference type="ARBA" id="ARBA00006992"/>
    </source>
</evidence>
<reference evidence="5 6" key="1">
    <citation type="submission" date="2019-04" db="EMBL/GenBank/DDBJ databases">
        <title>Comparative genomics of Aeromonas veronii strains pathogenic to fish.</title>
        <authorList>
            <person name="Cascarano M.C."/>
            <person name="Smyrli M."/>
            <person name="Katharios P."/>
        </authorList>
    </citation>
    <scope>NUCLEOTIDE SEQUENCE [LARGE SCALE GENOMIC DNA]</scope>
    <source>
        <strain evidence="5 6">XU1</strain>
    </source>
</reference>
<feature type="domain" description="Strawberry notch helicase C" evidence="3">
    <location>
        <begin position="1127"/>
        <end position="1382"/>
    </location>
</feature>
<dbReference type="Proteomes" id="UP000309618">
    <property type="component" value="Unassembled WGS sequence"/>
</dbReference>
<dbReference type="EMBL" id="SSUX01000008">
    <property type="protein sequence ID" value="THJ44925.1"/>
    <property type="molecule type" value="Genomic_DNA"/>
</dbReference>
<dbReference type="RefSeq" id="WP_136501747.1">
    <property type="nucleotide sequence ID" value="NZ_SSUX01000008.1"/>
</dbReference>